<sequence length="170" mass="19725">MLQNKAMASDRLDRTTDGNATDVWTGQKKHYACTSLSFSETEVQTAAEQVCEEPTKKIADAMDMNIVPRQDDLLRVSKEDISQRKDEQELWGPTQLAPNIRHIDDQSLLGSDKIDEVMERHARYRIRFCKDSTEFLARDDYHSCFNTYEVDDNYVKYCEEISKKIKVSTM</sequence>
<comment type="caution">
    <text evidence="2">The sequence shown here is derived from an EMBL/GenBank/DDBJ whole genome shotgun (WGS) entry which is preliminary data.</text>
</comment>
<dbReference type="PANTHER" id="PTHR34480">
    <property type="entry name" value="OS01G0967800 PROTEIN-RELATED"/>
    <property type="match status" value="1"/>
</dbReference>
<feature type="region of interest" description="Disordered" evidence="1">
    <location>
        <begin position="1"/>
        <end position="21"/>
    </location>
</feature>
<proteinExistence type="predicted"/>
<evidence type="ECO:0000256" key="1">
    <source>
        <dbReference type="SAM" id="MobiDB-lite"/>
    </source>
</evidence>
<gene>
    <name evidence="2" type="ORF">E2562_028035</name>
</gene>
<dbReference type="OrthoDB" id="604818at2759"/>
<keyword evidence="3" id="KW-1185">Reference proteome</keyword>
<accession>A0A6G1C0V2</accession>
<name>A0A6G1C0V2_9ORYZ</name>
<organism evidence="2 3">
    <name type="scientific">Oryza meyeriana var. granulata</name>
    <dbReference type="NCBI Taxonomy" id="110450"/>
    <lineage>
        <taxon>Eukaryota</taxon>
        <taxon>Viridiplantae</taxon>
        <taxon>Streptophyta</taxon>
        <taxon>Embryophyta</taxon>
        <taxon>Tracheophyta</taxon>
        <taxon>Spermatophyta</taxon>
        <taxon>Magnoliopsida</taxon>
        <taxon>Liliopsida</taxon>
        <taxon>Poales</taxon>
        <taxon>Poaceae</taxon>
        <taxon>BOP clade</taxon>
        <taxon>Oryzoideae</taxon>
        <taxon>Oryzeae</taxon>
        <taxon>Oryzinae</taxon>
        <taxon>Oryza</taxon>
        <taxon>Oryza meyeriana</taxon>
    </lineage>
</organism>
<dbReference type="EMBL" id="SPHZ02000011">
    <property type="protein sequence ID" value="KAF0893621.1"/>
    <property type="molecule type" value="Genomic_DNA"/>
</dbReference>
<dbReference type="PANTHER" id="PTHR34480:SF12">
    <property type="entry name" value="OS01G0961600 PROTEIN"/>
    <property type="match status" value="1"/>
</dbReference>
<dbReference type="Proteomes" id="UP000479710">
    <property type="component" value="Unassembled WGS sequence"/>
</dbReference>
<dbReference type="AlphaFoldDB" id="A0A6G1C0V2"/>
<protein>
    <submittedName>
        <fullName evidence="2">Uncharacterized protein</fullName>
    </submittedName>
</protein>
<evidence type="ECO:0000313" key="2">
    <source>
        <dbReference type="EMBL" id="KAF0893621.1"/>
    </source>
</evidence>
<reference evidence="2 3" key="1">
    <citation type="submission" date="2019-11" db="EMBL/GenBank/DDBJ databases">
        <title>Whole genome sequence of Oryza granulata.</title>
        <authorList>
            <person name="Li W."/>
        </authorList>
    </citation>
    <scope>NUCLEOTIDE SEQUENCE [LARGE SCALE GENOMIC DNA]</scope>
    <source>
        <strain evidence="3">cv. Menghai</strain>
        <tissue evidence="2">Leaf</tissue>
    </source>
</reference>
<evidence type="ECO:0000313" key="3">
    <source>
        <dbReference type="Proteomes" id="UP000479710"/>
    </source>
</evidence>